<sequence>MADRIIASDYSIGDKLHHGALVSIYRGLRLSDGLPIVLKRLERPRPNSADVARLRREYALARRMAAPGIVEVLGLEDSSAGLTLVMRSSGGESLDRVLEAGRPRVDEILRIGIAAASALGALHARNIVHKDVSPSNIVWNRHSGAVELIDFGIAADLADRSDEAMDAAEHEGTPAFIAPEQTGRMNRGVDWRADFYGLGATLYTLLAGRPPFDGSDTLSVVHGHIARAPDPPDRIDPTVPRAVSQVILKLLAKDPEDRYQSAHGLRADLERCLSALAAGEEPAPFPLGSRDRGGRLRLPARLYGRGEQAARLRDACRRTGAGRTGLLLIEGPSGAGKSALVRELRQAGAEEWGGSPAPRFVEGKFDQYKRSVPYAAFVQAFDRLARHLLAKPEDRLAERREALARAVGSNGAVLTELIPAFALVLGEQPAVPRLGPAESELRFQFTVQNAVMALATADRPLLLFLDDLHWADGPSLDLLAALLANPDAGHLLVIGAVREDETPPGHPLHRTIGALQEAGVAVDRLRVGPLDEAAVCGLLADALGTGAEAVRSLAAVCRDKTGGNPFFLARFLESLHEAGLLAFDAAQDSAQDSVQDSVQDSAAGGWRWDLPAVAGYACTANVVELMVARLRRLPPETQRLLGLAACIGNRFAMAALAAAAGEPADRVAAALHPALEAELLRTGGGEDREFLHDQVQQAAYALIPPEECAATHLSIGRALLDRGGAGLRLFDAAGHVNQGIGLVTDPAERRRLARLNLDAARQAGDSAAFETALACAEAGLAFLGDAFLGDAFLGDGGWRSDYRLMLDLTEAAVGAACMVGDYARANRLAETLAVHARDPADGVPARFFLVGAATVRGDPHRAMAIGLDALRALGVAVPERGNGWTALRHLAMGWWAMVRHGVRPARPPIADGTETARRRLALRLLAVLGTASFVARRDLMVPIAMRSVRLGLDSGRPDFAAGAHVTW</sequence>
<dbReference type="InterPro" id="IPR053159">
    <property type="entry name" value="Hybrid_Histidine_Kinase"/>
</dbReference>
<dbReference type="CDD" id="cd14014">
    <property type="entry name" value="STKc_PknB_like"/>
    <property type="match status" value="1"/>
</dbReference>
<dbReference type="EMBL" id="JAUJFI010000044">
    <property type="protein sequence ID" value="MDQ2103302.1"/>
    <property type="molecule type" value="Genomic_DNA"/>
</dbReference>
<dbReference type="Pfam" id="PF00069">
    <property type="entry name" value="Pkinase"/>
    <property type="match status" value="1"/>
</dbReference>
<feature type="domain" description="Protein kinase" evidence="1">
    <location>
        <begin position="10"/>
        <end position="273"/>
    </location>
</feature>
<dbReference type="Gene3D" id="3.40.50.300">
    <property type="entry name" value="P-loop containing nucleotide triphosphate hydrolases"/>
    <property type="match status" value="1"/>
</dbReference>
<dbReference type="PANTHER" id="PTHR43642">
    <property type="entry name" value="HYBRID SIGNAL TRANSDUCTION HISTIDINE KINASE G"/>
    <property type="match status" value="1"/>
</dbReference>
<dbReference type="Proteomes" id="UP001227317">
    <property type="component" value="Unassembled WGS sequence"/>
</dbReference>
<dbReference type="SUPFAM" id="SSF52540">
    <property type="entry name" value="P-loop containing nucleoside triphosphate hydrolases"/>
    <property type="match status" value="1"/>
</dbReference>
<dbReference type="Gene3D" id="1.10.510.10">
    <property type="entry name" value="Transferase(Phosphotransferase) domain 1"/>
    <property type="match status" value="1"/>
</dbReference>
<name>A0ABU0WGH2_9PROT</name>
<accession>A0ABU0WGH2</accession>
<dbReference type="Gene3D" id="3.30.200.20">
    <property type="entry name" value="Phosphorylase Kinase, domain 1"/>
    <property type="match status" value="1"/>
</dbReference>
<dbReference type="Pfam" id="PF13191">
    <property type="entry name" value="AAA_16"/>
    <property type="match status" value="1"/>
</dbReference>
<evidence type="ECO:0000313" key="2">
    <source>
        <dbReference type="EMBL" id="MDQ2103302.1"/>
    </source>
</evidence>
<dbReference type="InterPro" id="IPR041664">
    <property type="entry name" value="AAA_16"/>
</dbReference>
<dbReference type="PANTHER" id="PTHR43642:SF1">
    <property type="entry name" value="HYBRID SIGNAL TRANSDUCTION HISTIDINE KINASE G"/>
    <property type="match status" value="1"/>
</dbReference>
<organism evidence="2 3">
    <name type="scientific">Azospirillum isscasi</name>
    <dbReference type="NCBI Taxonomy" id="3053926"/>
    <lineage>
        <taxon>Bacteria</taxon>
        <taxon>Pseudomonadati</taxon>
        <taxon>Pseudomonadota</taxon>
        <taxon>Alphaproteobacteria</taxon>
        <taxon>Rhodospirillales</taxon>
        <taxon>Azospirillaceae</taxon>
        <taxon>Azospirillum</taxon>
    </lineage>
</organism>
<dbReference type="PROSITE" id="PS50011">
    <property type="entry name" value="PROTEIN_KINASE_DOM"/>
    <property type="match status" value="1"/>
</dbReference>
<reference evidence="2 3" key="1">
    <citation type="submission" date="2023-06" db="EMBL/GenBank/DDBJ databases">
        <title>Azospirillum isscasensis sp.nov, a bacterium isolated from rhizosphere soil of rice.</title>
        <authorList>
            <person name="Wang H."/>
        </authorList>
    </citation>
    <scope>NUCLEOTIDE SEQUENCE [LARGE SCALE GENOMIC DNA]</scope>
    <source>
        <strain evidence="2 3">C340-1</strain>
    </source>
</reference>
<evidence type="ECO:0000259" key="1">
    <source>
        <dbReference type="PROSITE" id="PS50011"/>
    </source>
</evidence>
<protein>
    <submittedName>
        <fullName evidence="2">AAA family ATPase</fullName>
    </submittedName>
</protein>
<comment type="caution">
    <text evidence="2">The sequence shown here is derived from an EMBL/GenBank/DDBJ whole genome shotgun (WGS) entry which is preliminary data.</text>
</comment>
<dbReference type="InterPro" id="IPR011009">
    <property type="entry name" value="Kinase-like_dom_sf"/>
</dbReference>
<dbReference type="InterPro" id="IPR000719">
    <property type="entry name" value="Prot_kinase_dom"/>
</dbReference>
<gene>
    <name evidence="2" type="ORF">QSG27_11445</name>
</gene>
<dbReference type="InterPro" id="IPR027417">
    <property type="entry name" value="P-loop_NTPase"/>
</dbReference>
<proteinExistence type="predicted"/>
<feature type="non-terminal residue" evidence="2">
    <location>
        <position position="967"/>
    </location>
</feature>
<evidence type="ECO:0000313" key="3">
    <source>
        <dbReference type="Proteomes" id="UP001227317"/>
    </source>
</evidence>
<dbReference type="SUPFAM" id="SSF56112">
    <property type="entry name" value="Protein kinase-like (PK-like)"/>
    <property type="match status" value="1"/>
</dbReference>
<keyword evidence="3" id="KW-1185">Reference proteome</keyword>
<dbReference type="RefSeq" id="WP_306706153.1">
    <property type="nucleotide sequence ID" value="NZ_JAUJFI010000044.1"/>
</dbReference>